<comment type="caution">
    <text evidence="1">The sequence shown here is derived from an EMBL/GenBank/DDBJ whole genome shotgun (WGS) entry which is preliminary data.</text>
</comment>
<feature type="non-terminal residue" evidence="1">
    <location>
        <position position="1"/>
    </location>
</feature>
<reference evidence="1" key="1">
    <citation type="submission" date="2022-03" db="EMBL/GenBank/DDBJ databases">
        <authorList>
            <person name="Lindestad O."/>
        </authorList>
    </citation>
    <scope>NUCLEOTIDE SEQUENCE</scope>
</reference>
<evidence type="ECO:0000313" key="2">
    <source>
        <dbReference type="Proteomes" id="UP000838756"/>
    </source>
</evidence>
<proteinExistence type="predicted"/>
<name>A0A8S4QTQ6_9NEOP</name>
<evidence type="ECO:0000313" key="1">
    <source>
        <dbReference type="EMBL" id="CAH2216222.1"/>
    </source>
</evidence>
<dbReference type="EMBL" id="CAKXAJ010014493">
    <property type="protein sequence ID" value="CAH2216222.1"/>
    <property type="molecule type" value="Genomic_DNA"/>
</dbReference>
<organism evidence="1 2">
    <name type="scientific">Pararge aegeria aegeria</name>
    <dbReference type="NCBI Taxonomy" id="348720"/>
    <lineage>
        <taxon>Eukaryota</taxon>
        <taxon>Metazoa</taxon>
        <taxon>Ecdysozoa</taxon>
        <taxon>Arthropoda</taxon>
        <taxon>Hexapoda</taxon>
        <taxon>Insecta</taxon>
        <taxon>Pterygota</taxon>
        <taxon>Neoptera</taxon>
        <taxon>Endopterygota</taxon>
        <taxon>Lepidoptera</taxon>
        <taxon>Glossata</taxon>
        <taxon>Ditrysia</taxon>
        <taxon>Papilionoidea</taxon>
        <taxon>Nymphalidae</taxon>
        <taxon>Satyrinae</taxon>
        <taxon>Satyrini</taxon>
        <taxon>Parargina</taxon>
        <taxon>Pararge</taxon>
    </lineage>
</organism>
<dbReference type="AlphaFoldDB" id="A0A8S4QTQ6"/>
<protein>
    <submittedName>
        <fullName evidence="1">Jg27223 protein</fullName>
    </submittedName>
</protein>
<gene>
    <name evidence="1" type="primary">jg27223</name>
    <name evidence="1" type="ORF">PAEG_LOCUS4280</name>
</gene>
<sequence length="74" mass="8254">AGELGKREVYTFRDHDAARFDVLALRRAKRRISVANVVAVASVVEIVAHKLVCRPAGENSSEKMFESFNIDHEA</sequence>
<dbReference type="Proteomes" id="UP000838756">
    <property type="component" value="Unassembled WGS sequence"/>
</dbReference>
<accession>A0A8S4QTQ6</accession>
<keyword evidence="2" id="KW-1185">Reference proteome</keyword>